<reference evidence="2" key="1">
    <citation type="journal article" date="2014" name="Front. Microbiol.">
        <title>High frequency of phylogenetically diverse reductive dehalogenase-homologous genes in deep subseafloor sedimentary metagenomes.</title>
        <authorList>
            <person name="Kawai M."/>
            <person name="Futagami T."/>
            <person name="Toyoda A."/>
            <person name="Takaki Y."/>
            <person name="Nishi S."/>
            <person name="Hori S."/>
            <person name="Arai W."/>
            <person name="Tsubouchi T."/>
            <person name="Morono Y."/>
            <person name="Uchiyama I."/>
            <person name="Ito T."/>
            <person name="Fujiyama A."/>
            <person name="Inagaki F."/>
            <person name="Takami H."/>
        </authorList>
    </citation>
    <scope>NUCLEOTIDE SEQUENCE</scope>
    <source>
        <strain evidence="2">Expedition CK06-06</strain>
    </source>
</reference>
<organism evidence="2">
    <name type="scientific">marine sediment metagenome</name>
    <dbReference type="NCBI Taxonomy" id="412755"/>
    <lineage>
        <taxon>unclassified sequences</taxon>
        <taxon>metagenomes</taxon>
        <taxon>ecological metagenomes</taxon>
    </lineage>
</organism>
<name>X1IHA5_9ZZZZ</name>
<dbReference type="EMBL" id="BARU01043484">
    <property type="protein sequence ID" value="GAH81811.1"/>
    <property type="molecule type" value="Genomic_DNA"/>
</dbReference>
<feature type="transmembrane region" description="Helical" evidence="1">
    <location>
        <begin position="6"/>
        <end position="23"/>
    </location>
</feature>
<proteinExistence type="predicted"/>
<feature type="non-terminal residue" evidence="2">
    <location>
        <position position="45"/>
    </location>
</feature>
<keyword evidence="1" id="KW-0472">Membrane</keyword>
<keyword evidence="1" id="KW-1133">Transmembrane helix</keyword>
<protein>
    <submittedName>
        <fullName evidence="2">Uncharacterized protein</fullName>
    </submittedName>
</protein>
<accession>X1IHA5</accession>
<dbReference type="AlphaFoldDB" id="X1IHA5"/>
<comment type="caution">
    <text evidence="2">The sequence shown here is derived from an EMBL/GenBank/DDBJ whole genome shotgun (WGS) entry which is preliminary data.</text>
</comment>
<evidence type="ECO:0000313" key="2">
    <source>
        <dbReference type="EMBL" id="GAH81811.1"/>
    </source>
</evidence>
<gene>
    <name evidence="2" type="ORF">S03H2_66568</name>
</gene>
<sequence length="45" mass="4931">MNALINIISIAGPLIFAACLFVLKNIPTEMKIGLWIVCALILIFD</sequence>
<keyword evidence="1" id="KW-0812">Transmembrane</keyword>
<evidence type="ECO:0000256" key="1">
    <source>
        <dbReference type="SAM" id="Phobius"/>
    </source>
</evidence>